<sequence>MVYPPSPWTLRGFGLQTVHLVDLDRVRSLIPPQLEIVSLFPGKTLGGIYLAHYERGSTLEYNELIAVAAIVRSGWRWGGWISHIYVDNPDSVAGGREIWHLPKELAQFQWEGMSRVTVRQEDRILCSLQSSPVSLSLPLSANLPVLSCANSSLFLFHGEFQGKTGWVDAQLNIPRESPLAALGLAKPWLSLSIPSLNFVAQTPREAN</sequence>
<protein>
    <submittedName>
        <fullName evidence="1">Acetoacetate decarboxylase</fullName>
    </submittedName>
</protein>
<dbReference type="PANTHER" id="PTHR35467">
    <property type="match status" value="1"/>
</dbReference>
<dbReference type="InterPro" id="IPR023375">
    <property type="entry name" value="ADC_dom_sf"/>
</dbReference>
<gene>
    <name evidence="1" type="ORF">BH720_01650</name>
</gene>
<dbReference type="EMBL" id="MJGC01000022">
    <property type="protein sequence ID" value="OEJ76924.1"/>
    <property type="molecule type" value="Genomic_DNA"/>
</dbReference>
<dbReference type="GO" id="GO:0016829">
    <property type="term" value="F:lyase activity"/>
    <property type="evidence" value="ECO:0007669"/>
    <property type="project" value="InterPro"/>
</dbReference>
<dbReference type="PANTHER" id="PTHR35467:SF2">
    <property type="entry name" value="PROTEIN NEOXANTHIN-DEFICIENT 1"/>
    <property type="match status" value="1"/>
</dbReference>
<dbReference type="InterPro" id="IPR039343">
    <property type="entry name" value="NDX1-like"/>
</dbReference>
<dbReference type="SUPFAM" id="SSF160104">
    <property type="entry name" value="Acetoacetate decarboxylase-like"/>
    <property type="match status" value="1"/>
</dbReference>
<dbReference type="Gene3D" id="2.40.400.10">
    <property type="entry name" value="Acetoacetate decarboxylase-like"/>
    <property type="match status" value="1"/>
</dbReference>
<name>A0A1E5QQN8_9CYAN</name>
<evidence type="ECO:0000313" key="1">
    <source>
        <dbReference type="EMBL" id="OEJ76924.1"/>
    </source>
</evidence>
<dbReference type="OrthoDB" id="834556at2"/>
<dbReference type="Pfam" id="PF06314">
    <property type="entry name" value="ADC"/>
    <property type="match status" value="1"/>
</dbReference>
<proteinExistence type="predicted"/>
<reference evidence="1" key="1">
    <citation type="submission" date="2016-09" db="EMBL/GenBank/DDBJ databases">
        <title>Draft genome of thermotolerant cyanobacterium Desertifilum sp. strain IPPAS B-1220.</title>
        <authorList>
            <person name="Sinetova M.A."/>
            <person name="Bolakhan K."/>
            <person name="Zayadan B.K."/>
            <person name="Mironov K.S."/>
            <person name="Ustinova V."/>
            <person name="Kupriyanova E.V."/>
            <person name="Sidorov R.A."/>
            <person name="Skrypnik A.N."/>
            <person name="Gogoleva N.E."/>
            <person name="Gogolev Y.V."/>
            <person name="Los D.A."/>
        </authorList>
    </citation>
    <scope>NUCLEOTIDE SEQUENCE [LARGE SCALE GENOMIC DNA]</scope>
    <source>
        <strain evidence="1">IPPAS B-1220</strain>
    </source>
</reference>
<dbReference type="InterPro" id="IPR010451">
    <property type="entry name" value="Acetoacetate_decarboxylase"/>
</dbReference>
<organism evidence="1">
    <name type="scientific">Desertifilum tharense IPPAS B-1220</name>
    <dbReference type="NCBI Taxonomy" id="1781255"/>
    <lineage>
        <taxon>Bacteria</taxon>
        <taxon>Bacillati</taxon>
        <taxon>Cyanobacteriota</taxon>
        <taxon>Cyanophyceae</taxon>
        <taxon>Desertifilales</taxon>
        <taxon>Desertifilaceae</taxon>
        <taxon>Desertifilum</taxon>
    </lineage>
</organism>
<dbReference type="RefSeq" id="WP_069965411.1">
    <property type="nucleotide sequence ID" value="NZ_CM124774.1"/>
</dbReference>
<comment type="caution">
    <text evidence="1">The sequence shown here is derived from an EMBL/GenBank/DDBJ whole genome shotgun (WGS) entry which is preliminary data.</text>
</comment>
<dbReference type="AlphaFoldDB" id="A0A1E5QQN8"/>
<accession>A0A1E5QQN8</accession>
<dbReference type="STRING" id="1781255.BH720_01650"/>